<dbReference type="InterPro" id="IPR017706">
    <property type="entry name" value="Peptidase_M20/DapE_YgeY"/>
</dbReference>
<dbReference type="GO" id="GO:0016787">
    <property type="term" value="F:hydrolase activity"/>
    <property type="evidence" value="ECO:0007669"/>
    <property type="project" value="UniProtKB-KW"/>
</dbReference>
<evidence type="ECO:0000256" key="1">
    <source>
        <dbReference type="ARBA" id="ARBA00001947"/>
    </source>
</evidence>
<dbReference type="PANTHER" id="PTHR43808:SF31">
    <property type="entry name" value="N-ACETYL-L-CITRULLINE DEACETYLASE"/>
    <property type="match status" value="1"/>
</dbReference>
<evidence type="ECO:0000256" key="3">
    <source>
        <dbReference type="ARBA" id="ARBA00022801"/>
    </source>
</evidence>
<dbReference type="InterPro" id="IPR011650">
    <property type="entry name" value="Peptidase_M20_dimer"/>
</dbReference>
<dbReference type="InterPro" id="IPR036264">
    <property type="entry name" value="Bact_exopeptidase_dim_dom"/>
</dbReference>
<evidence type="ECO:0000259" key="5">
    <source>
        <dbReference type="Pfam" id="PF07687"/>
    </source>
</evidence>
<dbReference type="NCBIfam" id="NF009555">
    <property type="entry name" value="PRK13004.1"/>
    <property type="match status" value="1"/>
</dbReference>
<dbReference type="InterPro" id="IPR002933">
    <property type="entry name" value="Peptidase_M20"/>
</dbReference>
<organism evidence="6 7">
    <name type="scientific">Enterocloster hominis</name>
    <name type="common">ex Hitch et al. 2024</name>
    <dbReference type="NCBI Taxonomy" id="1917870"/>
    <lineage>
        <taxon>Bacteria</taxon>
        <taxon>Bacillati</taxon>
        <taxon>Bacillota</taxon>
        <taxon>Clostridia</taxon>
        <taxon>Lachnospirales</taxon>
        <taxon>Lachnospiraceae</taxon>
        <taxon>Enterocloster</taxon>
    </lineage>
</organism>
<keyword evidence="4" id="KW-0862">Zinc</keyword>
<dbReference type="NCBIfam" id="TIGR03526">
    <property type="entry name" value="selenium_YgeY"/>
    <property type="match status" value="1"/>
</dbReference>
<protein>
    <submittedName>
        <fullName evidence="6">YgeY family selenium metabolism-linked hydrolase</fullName>
    </submittedName>
</protein>
<dbReference type="PROSITE" id="PS00758">
    <property type="entry name" value="ARGE_DAPE_CPG2_1"/>
    <property type="match status" value="1"/>
</dbReference>
<comment type="cofactor">
    <cofactor evidence="1">
        <name>Zn(2+)</name>
        <dbReference type="ChEBI" id="CHEBI:29105"/>
    </cofactor>
</comment>
<dbReference type="SUPFAM" id="SSF55031">
    <property type="entry name" value="Bacterial exopeptidase dimerisation domain"/>
    <property type="match status" value="1"/>
</dbReference>
<evidence type="ECO:0000313" key="6">
    <source>
        <dbReference type="EMBL" id="MEQ2424258.1"/>
    </source>
</evidence>
<dbReference type="Pfam" id="PF07687">
    <property type="entry name" value="M20_dimer"/>
    <property type="match status" value="1"/>
</dbReference>
<comment type="caution">
    <text evidence="6">The sequence shown here is derived from an EMBL/GenBank/DDBJ whole genome shotgun (WGS) entry which is preliminary data.</text>
</comment>
<proteinExistence type="predicted"/>
<gene>
    <name evidence="6" type="ORF">WMQ36_04675</name>
</gene>
<sequence length="402" mass="44302">MQLAGKIKDLSEKYRSYTAEVLGKMIRVPGFSGKEKERCEVIVELCREAGFDEVYIDGLGSVVGRVGHGPKKLAFDAHIDTVEVGDRSQWKADPFGGNLTEDGLVYGLGSSDQLGGAACMIASGRILKELGYDGEFTIYYTFTVMEEDCDGLCWLYLIEEEGLKPDYIVSSEPTACRLFRGQRGRMEIEIQLKGISSHGSLPHNGVSAAYKAARAALAMEQLNEDLKPDEDNFLGKGSVVVSMMDVKGPSQCSVPDEARLYLDRRLTWGEDEEIAIGQVVDYVTKALGEAPYKVYMPSYGKKGYKGTDFTQELYFPTWKTEEGNGLVVSSRNAFKELYGQDLVPGPCVYSTNAVAFCGRHHIPTVIMGPGDVEACHKPNETTRVNDLVTCTAFYAMLPYILK</sequence>
<keyword evidence="7" id="KW-1185">Reference proteome</keyword>
<evidence type="ECO:0000256" key="4">
    <source>
        <dbReference type="ARBA" id="ARBA00022833"/>
    </source>
</evidence>
<feature type="domain" description="Peptidase M20 dimerisation" evidence="5">
    <location>
        <begin position="181"/>
        <end position="289"/>
    </location>
</feature>
<dbReference type="InterPro" id="IPR001261">
    <property type="entry name" value="ArgE/DapE_CS"/>
</dbReference>
<evidence type="ECO:0000313" key="7">
    <source>
        <dbReference type="Proteomes" id="UP001454086"/>
    </source>
</evidence>
<dbReference type="RefSeq" id="WP_008724559.1">
    <property type="nucleotide sequence ID" value="NZ_JAJFDX010000006.1"/>
</dbReference>
<dbReference type="Pfam" id="PF01546">
    <property type="entry name" value="Peptidase_M20"/>
    <property type="match status" value="1"/>
</dbReference>
<dbReference type="EMBL" id="JBBMFM010000011">
    <property type="protein sequence ID" value="MEQ2424258.1"/>
    <property type="molecule type" value="Genomic_DNA"/>
</dbReference>
<dbReference type="Proteomes" id="UP001454086">
    <property type="component" value="Unassembled WGS sequence"/>
</dbReference>
<dbReference type="Gene3D" id="3.40.630.10">
    <property type="entry name" value="Zn peptidases"/>
    <property type="match status" value="1"/>
</dbReference>
<dbReference type="PANTHER" id="PTHR43808">
    <property type="entry name" value="ACETYLORNITHINE DEACETYLASE"/>
    <property type="match status" value="1"/>
</dbReference>
<accession>A0ABV1D1J2</accession>
<dbReference type="Gene3D" id="3.30.70.360">
    <property type="match status" value="1"/>
</dbReference>
<keyword evidence="2" id="KW-0479">Metal-binding</keyword>
<evidence type="ECO:0000256" key="2">
    <source>
        <dbReference type="ARBA" id="ARBA00022723"/>
    </source>
</evidence>
<dbReference type="SUPFAM" id="SSF53187">
    <property type="entry name" value="Zn-dependent exopeptidases"/>
    <property type="match status" value="1"/>
</dbReference>
<dbReference type="InterPro" id="IPR050072">
    <property type="entry name" value="Peptidase_M20A"/>
</dbReference>
<keyword evidence="3 6" id="KW-0378">Hydrolase</keyword>
<reference evidence="6 7" key="1">
    <citation type="submission" date="2024-03" db="EMBL/GenBank/DDBJ databases">
        <title>Human intestinal bacterial collection.</title>
        <authorList>
            <person name="Pauvert C."/>
            <person name="Hitch T.C.A."/>
            <person name="Clavel T."/>
        </authorList>
    </citation>
    <scope>NUCLEOTIDE SEQUENCE [LARGE SCALE GENOMIC DNA]</scope>
    <source>
        <strain evidence="6 7">CLA-SR-H021</strain>
    </source>
</reference>
<name>A0ABV1D1J2_9FIRM</name>